<evidence type="ECO:0000256" key="5">
    <source>
        <dbReference type="ARBA" id="ARBA00023136"/>
    </source>
</evidence>
<accession>A0AAD5K778</accession>
<evidence type="ECO:0000256" key="7">
    <source>
        <dbReference type="SAM" id="Phobius"/>
    </source>
</evidence>
<feature type="transmembrane region" description="Helical" evidence="7">
    <location>
        <begin position="156"/>
        <end position="181"/>
    </location>
</feature>
<dbReference type="InterPro" id="IPR020846">
    <property type="entry name" value="MFS_dom"/>
</dbReference>
<dbReference type="InterPro" id="IPR036259">
    <property type="entry name" value="MFS_trans_sf"/>
</dbReference>
<dbReference type="AlphaFoldDB" id="A0AAD5K778"/>
<evidence type="ECO:0000259" key="8">
    <source>
        <dbReference type="PROSITE" id="PS50850"/>
    </source>
</evidence>
<dbReference type="PANTHER" id="PTHR43791:SF36">
    <property type="entry name" value="TRANSPORTER, PUTATIVE (AFU_ORTHOLOGUE AFUA_6G08340)-RELATED"/>
    <property type="match status" value="1"/>
</dbReference>
<keyword evidence="4 7" id="KW-1133">Transmembrane helix</keyword>
<reference evidence="9" key="2">
    <citation type="submission" date="2023-02" db="EMBL/GenBank/DDBJ databases">
        <authorList>
            <consortium name="DOE Joint Genome Institute"/>
            <person name="Mondo S.J."/>
            <person name="Chang Y."/>
            <person name="Wang Y."/>
            <person name="Ahrendt S."/>
            <person name="Andreopoulos W."/>
            <person name="Barry K."/>
            <person name="Beard J."/>
            <person name="Benny G.L."/>
            <person name="Blankenship S."/>
            <person name="Bonito G."/>
            <person name="Cuomo C."/>
            <person name="Desiro A."/>
            <person name="Gervers K.A."/>
            <person name="Hundley H."/>
            <person name="Kuo A."/>
            <person name="LaButti K."/>
            <person name="Lang B.F."/>
            <person name="Lipzen A."/>
            <person name="O'Donnell K."/>
            <person name="Pangilinan J."/>
            <person name="Reynolds N."/>
            <person name="Sandor L."/>
            <person name="Smith M.W."/>
            <person name="Tsang A."/>
            <person name="Grigoriev I.V."/>
            <person name="Stajich J.E."/>
            <person name="Spatafora J.W."/>
        </authorList>
    </citation>
    <scope>NUCLEOTIDE SEQUENCE</scope>
    <source>
        <strain evidence="9">RSA 2281</strain>
    </source>
</reference>
<feature type="region of interest" description="Disordered" evidence="6">
    <location>
        <begin position="1"/>
        <end position="35"/>
    </location>
</feature>
<feature type="transmembrane region" description="Helical" evidence="7">
    <location>
        <begin position="448"/>
        <end position="467"/>
    </location>
</feature>
<dbReference type="Pfam" id="PF07690">
    <property type="entry name" value="MFS_1"/>
    <property type="match status" value="1"/>
</dbReference>
<dbReference type="Gene3D" id="1.20.1250.20">
    <property type="entry name" value="MFS general substrate transporter like domains"/>
    <property type="match status" value="2"/>
</dbReference>
<evidence type="ECO:0000256" key="4">
    <source>
        <dbReference type="ARBA" id="ARBA00022989"/>
    </source>
</evidence>
<feature type="transmembrane region" description="Helical" evidence="7">
    <location>
        <begin position="293"/>
        <end position="317"/>
    </location>
</feature>
<dbReference type="InterPro" id="IPR011701">
    <property type="entry name" value="MFS"/>
</dbReference>
<dbReference type="EMBL" id="JAIXMP010000005">
    <property type="protein sequence ID" value="KAI9272724.1"/>
    <property type="molecule type" value="Genomic_DNA"/>
</dbReference>
<organism evidence="9 10">
    <name type="scientific">Phascolomyces articulosus</name>
    <dbReference type="NCBI Taxonomy" id="60185"/>
    <lineage>
        <taxon>Eukaryota</taxon>
        <taxon>Fungi</taxon>
        <taxon>Fungi incertae sedis</taxon>
        <taxon>Mucoromycota</taxon>
        <taxon>Mucoromycotina</taxon>
        <taxon>Mucoromycetes</taxon>
        <taxon>Mucorales</taxon>
        <taxon>Lichtheimiaceae</taxon>
        <taxon>Phascolomyces</taxon>
    </lineage>
</organism>
<gene>
    <name evidence="9" type="ORF">BDA99DRAFT_432811</name>
</gene>
<dbReference type="PANTHER" id="PTHR43791">
    <property type="entry name" value="PERMEASE-RELATED"/>
    <property type="match status" value="1"/>
</dbReference>
<evidence type="ECO:0000256" key="6">
    <source>
        <dbReference type="SAM" id="MobiDB-lite"/>
    </source>
</evidence>
<evidence type="ECO:0000256" key="3">
    <source>
        <dbReference type="ARBA" id="ARBA00022692"/>
    </source>
</evidence>
<protein>
    <submittedName>
        <fullName evidence="9">Major facilitator superfamily domain-containing protein</fullName>
    </submittedName>
</protein>
<evidence type="ECO:0000313" key="9">
    <source>
        <dbReference type="EMBL" id="KAI9272724.1"/>
    </source>
</evidence>
<comment type="caution">
    <text evidence="9">The sequence shown here is derived from an EMBL/GenBank/DDBJ whole genome shotgun (WGS) entry which is preliminary data.</text>
</comment>
<keyword evidence="3 7" id="KW-0812">Transmembrane</keyword>
<feature type="transmembrane region" description="Helical" evidence="7">
    <location>
        <begin position="188"/>
        <end position="211"/>
    </location>
</feature>
<comment type="subcellular location">
    <subcellularLocation>
        <location evidence="1">Membrane</location>
        <topology evidence="1">Multi-pass membrane protein</topology>
    </subcellularLocation>
</comment>
<feature type="transmembrane region" description="Helical" evidence="7">
    <location>
        <begin position="357"/>
        <end position="378"/>
    </location>
</feature>
<proteinExistence type="predicted"/>
<reference evidence="9" key="1">
    <citation type="journal article" date="2022" name="IScience">
        <title>Evolution of zygomycete secretomes and the origins of terrestrial fungal ecologies.</title>
        <authorList>
            <person name="Chang Y."/>
            <person name="Wang Y."/>
            <person name="Mondo S."/>
            <person name="Ahrendt S."/>
            <person name="Andreopoulos W."/>
            <person name="Barry K."/>
            <person name="Beard J."/>
            <person name="Benny G.L."/>
            <person name="Blankenship S."/>
            <person name="Bonito G."/>
            <person name="Cuomo C."/>
            <person name="Desiro A."/>
            <person name="Gervers K.A."/>
            <person name="Hundley H."/>
            <person name="Kuo A."/>
            <person name="LaButti K."/>
            <person name="Lang B.F."/>
            <person name="Lipzen A."/>
            <person name="O'Donnell K."/>
            <person name="Pangilinan J."/>
            <person name="Reynolds N."/>
            <person name="Sandor L."/>
            <person name="Smith M.E."/>
            <person name="Tsang A."/>
            <person name="Grigoriev I.V."/>
            <person name="Stajich J.E."/>
            <person name="Spatafora J.W."/>
        </authorList>
    </citation>
    <scope>NUCLEOTIDE SEQUENCE</scope>
    <source>
        <strain evidence="9">RSA 2281</strain>
    </source>
</reference>
<feature type="transmembrane region" description="Helical" evidence="7">
    <location>
        <begin position="223"/>
        <end position="245"/>
    </location>
</feature>
<feature type="transmembrane region" description="Helical" evidence="7">
    <location>
        <begin position="329"/>
        <end position="350"/>
    </location>
</feature>
<feature type="transmembrane region" description="Helical" evidence="7">
    <location>
        <begin position="60"/>
        <end position="77"/>
    </location>
</feature>
<feature type="transmembrane region" description="Helical" evidence="7">
    <location>
        <begin position="415"/>
        <end position="436"/>
    </location>
</feature>
<sequence>MDKTENITPFQHSISHDSGSTLSKKLSNNSTKNHSTQIIEERSKEEFVYSLEEKRLLQKMNWFTVPFVVLVVFLQYLDKITLNYSSVMNLFEDTNLSKNEFSLSGALYYVGFLVFLFPNQYFMHRFPLSKYLGALLVLWGITLACTAMATNFAQLAILRCLLGFFESGASPCTLMLITLLYRRREQPVLLSMIPSTMAFGGAMGGLIGYGFLNMEGFAGLSSWKWYMIVLGCATSVIGGIVFIFLPDNAYSRWYRLTSTEKEIVKERIQDSATTQQISMNFDHIWESLKDTRVYCYILISFLLNLVNGAMSLYSTLLLKTLGHFSDTQAILLSIPGSIIAILLISMATYLNKYFKEYGYIGVLGCGITVLGLSLLIVVPEGYGVLSGIFLAIVGPQYTAFYSMTSANISGYTKKTFVVSIGFVAYCLGNFTGPLLLREEFAPRYIPGIIALIGALVITSLLFLYLRWSYMKENRYRQLLKKDNTLPPPSQNVELDDLTDKKNLNFVYHV</sequence>
<evidence type="ECO:0000256" key="1">
    <source>
        <dbReference type="ARBA" id="ARBA00004141"/>
    </source>
</evidence>
<keyword evidence="5 7" id="KW-0472">Membrane</keyword>
<dbReference type="GO" id="GO:0022857">
    <property type="term" value="F:transmembrane transporter activity"/>
    <property type="evidence" value="ECO:0007669"/>
    <property type="project" value="InterPro"/>
</dbReference>
<dbReference type="PROSITE" id="PS50850">
    <property type="entry name" value="MFS"/>
    <property type="match status" value="1"/>
</dbReference>
<feature type="transmembrane region" description="Helical" evidence="7">
    <location>
        <begin position="384"/>
        <end position="403"/>
    </location>
</feature>
<dbReference type="GO" id="GO:0016020">
    <property type="term" value="C:membrane"/>
    <property type="evidence" value="ECO:0007669"/>
    <property type="project" value="UniProtKB-SubCell"/>
</dbReference>
<evidence type="ECO:0000313" key="10">
    <source>
        <dbReference type="Proteomes" id="UP001209540"/>
    </source>
</evidence>
<dbReference type="Proteomes" id="UP001209540">
    <property type="component" value="Unassembled WGS sequence"/>
</dbReference>
<name>A0AAD5K778_9FUNG</name>
<evidence type="ECO:0000256" key="2">
    <source>
        <dbReference type="ARBA" id="ARBA00022448"/>
    </source>
</evidence>
<feature type="transmembrane region" description="Helical" evidence="7">
    <location>
        <begin position="131"/>
        <end position="150"/>
    </location>
</feature>
<keyword evidence="2" id="KW-0813">Transport</keyword>
<feature type="transmembrane region" description="Helical" evidence="7">
    <location>
        <begin position="101"/>
        <end position="119"/>
    </location>
</feature>
<keyword evidence="10" id="KW-1185">Reference proteome</keyword>
<feature type="domain" description="Major facilitator superfamily (MFS) profile" evidence="8">
    <location>
        <begin position="64"/>
        <end position="471"/>
    </location>
</feature>
<dbReference type="SUPFAM" id="SSF103473">
    <property type="entry name" value="MFS general substrate transporter"/>
    <property type="match status" value="1"/>
</dbReference>